<proteinExistence type="predicted"/>
<organism evidence="2 3">
    <name type="scientific">Simonsiella muelleri ATCC 29453</name>
    <dbReference type="NCBI Taxonomy" id="641147"/>
    <lineage>
        <taxon>Bacteria</taxon>
        <taxon>Pseudomonadati</taxon>
        <taxon>Pseudomonadota</taxon>
        <taxon>Betaproteobacteria</taxon>
        <taxon>Neisseriales</taxon>
        <taxon>Neisseriaceae</taxon>
        <taxon>Simonsiella</taxon>
    </lineage>
</organism>
<gene>
    <name evidence="2" type="ORF">HMPREF9021_01925</name>
</gene>
<dbReference type="HOGENOM" id="CLU_1650989_0_0_4"/>
<evidence type="ECO:0000313" key="3">
    <source>
        <dbReference type="Proteomes" id="UP000017813"/>
    </source>
</evidence>
<reference evidence="2 3" key="2">
    <citation type="submission" date="2011-10" db="EMBL/GenBank/DDBJ databases">
        <title>The Genome Sequence of Simonsiella muelleri ATCC 29453.</title>
        <authorList>
            <consortium name="The Broad Institute Genome Sequencing Platform"/>
            <consortium name="The Broad Institute Genome Sequencing Center for Infectious Disease"/>
            <person name="Earl A."/>
            <person name="Ward D."/>
            <person name="Feldgarden M."/>
            <person name="Gevers D."/>
            <person name="Izard J."/>
            <person name="Baranova O.V."/>
            <person name="Blanton J.M."/>
            <person name="Tanner A.C."/>
            <person name="Dewhirst F."/>
            <person name="Young S.K."/>
            <person name="Zeng Q."/>
            <person name="Gargeya S."/>
            <person name="Fitzgerald M."/>
            <person name="Haas B."/>
            <person name="Abouelleil A."/>
            <person name="Alvarado L."/>
            <person name="Arachchi H.M."/>
            <person name="Berlin A."/>
            <person name="Brown A."/>
            <person name="Chapman S.B."/>
            <person name="Chen Z."/>
            <person name="Dunbar C."/>
            <person name="Freedman E."/>
            <person name="Gearin G."/>
            <person name="Goldberg J."/>
            <person name="Griggs A."/>
            <person name="Gujja S."/>
            <person name="Heiman D."/>
            <person name="Howarth C."/>
            <person name="Larson L."/>
            <person name="Lui A."/>
            <person name="MacDonald P.J.P."/>
            <person name="Montmayeur A."/>
            <person name="Murphy C."/>
            <person name="Neiman D."/>
            <person name="Pearson M."/>
            <person name="Priest M."/>
            <person name="Roberts A."/>
            <person name="Saif S."/>
            <person name="Shea T."/>
            <person name="Shenoy N."/>
            <person name="Sisk P."/>
            <person name="Stolte C."/>
            <person name="Sykes S."/>
            <person name="Wortman J."/>
            <person name="Nusbaum C."/>
            <person name="Birren B."/>
        </authorList>
    </citation>
    <scope>NUCLEOTIDE SEQUENCE [LARGE SCALE GENOMIC DNA]</scope>
    <source>
        <strain evidence="2 3">ATCC 29453</strain>
    </source>
</reference>
<evidence type="ECO:0000256" key="1">
    <source>
        <dbReference type="SAM" id="MobiDB-lite"/>
    </source>
</evidence>
<accession>V9H7K1</accession>
<evidence type="ECO:0000313" key="2">
    <source>
        <dbReference type="EMBL" id="EFG30156.2"/>
    </source>
</evidence>
<protein>
    <submittedName>
        <fullName evidence="2">Uncharacterized protein</fullName>
    </submittedName>
</protein>
<sequence>MSEPDSFELQQARAAIWELAKFGGQNTQLAMRYVGLFAPINDKLPFDEIYRLLREINGIYLDCSAGDWQKAVQKLLSDKVSGSLKTPLDSHDFLLEALEIVQSFQNTESESTAETAPIVAPSAVAREPPEPFISPSPEQKQARHELNQSMIKKLNCKIFS</sequence>
<dbReference type="EMBL" id="ADCY02000041">
    <property type="protein sequence ID" value="EFG30156.2"/>
    <property type="molecule type" value="Genomic_DNA"/>
</dbReference>
<comment type="caution">
    <text evidence="2">The sequence shown here is derived from an EMBL/GenBank/DDBJ whole genome shotgun (WGS) entry which is preliminary data.</text>
</comment>
<reference evidence="2 3" key="1">
    <citation type="submission" date="2010-03" db="EMBL/GenBank/DDBJ databases">
        <authorList>
            <consortium name="The Broad Institute Genome Sequencing Platform"/>
            <person name="Ward D."/>
            <person name="Earl A."/>
            <person name="Feldgarden M."/>
            <person name="Gevers D."/>
            <person name="Young S."/>
            <person name="Zeng Q."/>
            <person name="Koehrsen M."/>
            <person name="Alvarado L."/>
            <person name="Berlin A.M."/>
            <person name="Borenstein D."/>
            <person name="Chapman S.B."/>
            <person name="Chen Z."/>
            <person name="Engels R."/>
            <person name="Freedman E."/>
            <person name="Gellesch M."/>
            <person name="Goldberg J."/>
            <person name="Griggs A."/>
            <person name="Gujja S."/>
            <person name="Heilman E.R."/>
            <person name="Heiman D.I."/>
            <person name="Hepburn T.A."/>
            <person name="Howarth C."/>
            <person name="Jen D."/>
            <person name="Larson L."/>
            <person name="Mehta T."/>
            <person name="Park D."/>
            <person name="Pearson M."/>
            <person name="Richards J."/>
            <person name="Roberts A."/>
            <person name="Saif S."/>
            <person name="Shea T.D."/>
            <person name="Shenoy N."/>
            <person name="Sisk P."/>
            <person name="Stolte C."/>
            <person name="Sykes S.N."/>
            <person name="Walk T."/>
            <person name="White J."/>
            <person name="Yandava C."/>
            <person name="Izard J."/>
            <person name="Baranova O.V."/>
            <person name="Blanton J.M."/>
            <person name="Tanner A.C."/>
            <person name="Dewhirst F."/>
            <person name="Haas B."/>
            <person name="Nusbaum C."/>
            <person name="Birren B."/>
        </authorList>
    </citation>
    <scope>NUCLEOTIDE SEQUENCE [LARGE SCALE GENOMIC DNA]</scope>
    <source>
        <strain evidence="2 3">ATCC 29453</strain>
    </source>
</reference>
<dbReference type="AlphaFoldDB" id="V9H7K1"/>
<dbReference type="RefSeq" id="WP_002642263.1">
    <property type="nucleotide sequence ID" value="NZ_JH815304.1"/>
</dbReference>
<dbReference type="STRING" id="641147.HMPREF9021_01925"/>
<dbReference type="Proteomes" id="UP000017813">
    <property type="component" value="Unassembled WGS sequence"/>
</dbReference>
<keyword evidence="3" id="KW-1185">Reference proteome</keyword>
<feature type="region of interest" description="Disordered" evidence="1">
    <location>
        <begin position="123"/>
        <end position="144"/>
    </location>
</feature>
<name>V9H7K1_9NEIS</name>